<accession>A0A918E111</accession>
<reference evidence="2" key="1">
    <citation type="journal article" date="2014" name="Int. J. Syst. Evol. Microbiol.">
        <title>Complete genome sequence of Corynebacterium casei LMG S-19264T (=DSM 44701T), isolated from a smear-ripened cheese.</title>
        <authorList>
            <consortium name="US DOE Joint Genome Institute (JGI-PGF)"/>
            <person name="Walter F."/>
            <person name="Albersmeier A."/>
            <person name="Kalinowski J."/>
            <person name="Ruckert C."/>
        </authorList>
    </citation>
    <scope>NUCLEOTIDE SEQUENCE</scope>
    <source>
        <strain evidence="2">CGMCC 4.7201</strain>
    </source>
</reference>
<name>A0A918E111_9ACTN</name>
<protein>
    <recommendedName>
        <fullName evidence="1">SnoaL-like domain-containing protein</fullName>
    </recommendedName>
</protein>
<dbReference type="Gene3D" id="3.10.450.50">
    <property type="match status" value="1"/>
</dbReference>
<organism evidence="2 3">
    <name type="scientific">Wenjunlia tyrosinilytica</name>
    <dbReference type="NCBI Taxonomy" id="1544741"/>
    <lineage>
        <taxon>Bacteria</taxon>
        <taxon>Bacillati</taxon>
        <taxon>Actinomycetota</taxon>
        <taxon>Actinomycetes</taxon>
        <taxon>Kitasatosporales</taxon>
        <taxon>Streptomycetaceae</taxon>
        <taxon>Wenjunlia</taxon>
    </lineage>
</organism>
<proteinExistence type="predicted"/>
<keyword evidence="3" id="KW-1185">Reference proteome</keyword>
<evidence type="ECO:0000313" key="2">
    <source>
        <dbReference type="EMBL" id="GGO96269.1"/>
    </source>
</evidence>
<dbReference type="Pfam" id="PF12680">
    <property type="entry name" value="SnoaL_2"/>
    <property type="match status" value="1"/>
</dbReference>
<sequence>MTDHDIRPAADSPVGVVERQIAAYNTHDLDAFAATYTKDIRVVRRDGSEALGREALRETYAPQFAEGRCRAEIVGRLAEGDWVVDHEVAHGVADEPVRLLVAYRVRGGLIDRVEFLG</sequence>
<reference evidence="2" key="2">
    <citation type="submission" date="2020-09" db="EMBL/GenBank/DDBJ databases">
        <authorList>
            <person name="Sun Q."/>
            <person name="Zhou Y."/>
        </authorList>
    </citation>
    <scope>NUCLEOTIDE SEQUENCE</scope>
    <source>
        <strain evidence="2">CGMCC 4.7201</strain>
    </source>
</reference>
<comment type="caution">
    <text evidence="2">The sequence shown here is derived from an EMBL/GenBank/DDBJ whole genome shotgun (WGS) entry which is preliminary data.</text>
</comment>
<dbReference type="Proteomes" id="UP000641932">
    <property type="component" value="Unassembled WGS sequence"/>
</dbReference>
<evidence type="ECO:0000313" key="3">
    <source>
        <dbReference type="Proteomes" id="UP000641932"/>
    </source>
</evidence>
<evidence type="ECO:0000259" key="1">
    <source>
        <dbReference type="Pfam" id="PF12680"/>
    </source>
</evidence>
<feature type="domain" description="SnoaL-like" evidence="1">
    <location>
        <begin position="17"/>
        <end position="112"/>
    </location>
</feature>
<dbReference type="AlphaFoldDB" id="A0A918E111"/>
<dbReference type="InterPro" id="IPR032710">
    <property type="entry name" value="NTF2-like_dom_sf"/>
</dbReference>
<dbReference type="RefSeq" id="WP_189134537.1">
    <property type="nucleotide sequence ID" value="NZ_BMMS01000028.1"/>
</dbReference>
<gene>
    <name evidence="2" type="ORF">GCM10012280_55380</name>
</gene>
<dbReference type="InterPro" id="IPR037401">
    <property type="entry name" value="SnoaL-like"/>
</dbReference>
<dbReference type="EMBL" id="BMMS01000028">
    <property type="protein sequence ID" value="GGO96269.1"/>
    <property type="molecule type" value="Genomic_DNA"/>
</dbReference>
<dbReference type="SUPFAM" id="SSF54427">
    <property type="entry name" value="NTF2-like"/>
    <property type="match status" value="1"/>
</dbReference>